<dbReference type="AlphaFoldDB" id="A0A0K8NWA2"/>
<evidence type="ECO:0000256" key="2">
    <source>
        <dbReference type="ARBA" id="ARBA00010110"/>
    </source>
</evidence>
<dbReference type="STRING" id="1547922.ISF6_3999"/>
<dbReference type="PANTHER" id="PTHR43057:SF1">
    <property type="entry name" value="ARSENICAL-RESISTANCE PROTEIN 3"/>
    <property type="match status" value="1"/>
</dbReference>
<dbReference type="InterPro" id="IPR002657">
    <property type="entry name" value="BilAc:Na_symport/Acr3"/>
</dbReference>
<dbReference type="InterPro" id="IPR038770">
    <property type="entry name" value="Na+/solute_symporter_sf"/>
</dbReference>
<feature type="transmembrane region" description="Helical" evidence="8">
    <location>
        <begin position="39"/>
        <end position="57"/>
    </location>
</feature>
<feature type="transmembrane region" description="Helical" evidence="8">
    <location>
        <begin position="97"/>
        <end position="115"/>
    </location>
</feature>
<keyword evidence="3" id="KW-0813">Transport</keyword>
<dbReference type="EMBL" id="BBYR01000006">
    <property type="protein sequence ID" value="GAP34220.1"/>
    <property type="molecule type" value="Genomic_DNA"/>
</dbReference>
<dbReference type="PANTHER" id="PTHR43057">
    <property type="entry name" value="ARSENITE EFFLUX TRANSPORTER"/>
    <property type="match status" value="1"/>
</dbReference>
<comment type="caution">
    <text evidence="9">The sequence shown here is derived from an EMBL/GenBank/DDBJ whole genome shotgun (WGS) entry which is preliminary data.</text>
</comment>
<reference evidence="9 10" key="2">
    <citation type="journal article" date="2016" name="Science">
        <title>A bacterium that degrades and assimilates poly(ethylene terephthalate).</title>
        <authorList>
            <person name="Yoshida S."/>
            <person name="Hiraga K."/>
            <person name="Takehana T."/>
            <person name="Taniguchi I."/>
            <person name="Yamaji H."/>
            <person name="Maeda Y."/>
            <person name="Toyohara K."/>
            <person name="Miyamoto K."/>
            <person name="Kimura Y."/>
            <person name="Oda K."/>
        </authorList>
    </citation>
    <scope>NUCLEOTIDE SEQUENCE [LARGE SCALE GENOMIC DNA]</scope>
    <source>
        <strain evidence="10">NBRC 110686 / TISTR 2288 / 201-F6</strain>
    </source>
</reference>
<dbReference type="GO" id="GO:0015105">
    <property type="term" value="F:arsenite transmembrane transporter activity"/>
    <property type="evidence" value="ECO:0007669"/>
    <property type="project" value="TreeGrafter"/>
</dbReference>
<comment type="subcellular location">
    <subcellularLocation>
        <location evidence="1">Cell membrane</location>
        <topology evidence="1">Multi-pass membrane protein</topology>
    </subcellularLocation>
</comment>
<dbReference type="InterPro" id="IPR004706">
    <property type="entry name" value="Arsenical-R_Acr3"/>
</dbReference>
<evidence type="ECO:0000256" key="5">
    <source>
        <dbReference type="ARBA" id="ARBA00022692"/>
    </source>
</evidence>
<evidence type="ECO:0000256" key="4">
    <source>
        <dbReference type="ARBA" id="ARBA00022475"/>
    </source>
</evidence>
<dbReference type="RefSeq" id="WP_054018348.1">
    <property type="nucleotide sequence ID" value="NZ_BBYR01000006.1"/>
</dbReference>
<gene>
    <name evidence="9" type="ORF">ISF6_3999</name>
</gene>
<keyword evidence="5 8" id="KW-0812">Transmembrane</keyword>
<feature type="transmembrane region" description="Helical" evidence="8">
    <location>
        <begin position="127"/>
        <end position="147"/>
    </location>
</feature>
<dbReference type="Gene3D" id="1.20.1530.20">
    <property type="match status" value="1"/>
</dbReference>
<keyword evidence="4" id="KW-1003">Cell membrane</keyword>
<keyword evidence="7 8" id="KW-0472">Membrane</keyword>
<evidence type="ECO:0000256" key="1">
    <source>
        <dbReference type="ARBA" id="ARBA00004651"/>
    </source>
</evidence>
<comment type="similarity">
    <text evidence="2">Belongs to the arsenical resistance-3 (ACR3) (TC 2.A.59) family.</text>
</comment>
<feature type="transmembrane region" description="Helical" evidence="8">
    <location>
        <begin position="12"/>
        <end position="33"/>
    </location>
</feature>
<feature type="transmembrane region" description="Helical" evidence="8">
    <location>
        <begin position="198"/>
        <end position="219"/>
    </location>
</feature>
<keyword evidence="6 8" id="KW-1133">Transmembrane helix</keyword>
<protein>
    <submittedName>
        <fullName evidence="9">Arsenical-resistance protein ACR3</fullName>
    </submittedName>
</protein>
<keyword evidence="10" id="KW-1185">Reference proteome</keyword>
<name>A0A0K8NWA2_PISS1</name>
<dbReference type="GO" id="GO:0015104">
    <property type="term" value="F:antimonite transmembrane transporter activity"/>
    <property type="evidence" value="ECO:0007669"/>
    <property type="project" value="TreeGrafter"/>
</dbReference>
<evidence type="ECO:0000256" key="8">
    <source>
        <dbReference type="SAM" id="Phobius"/>
    </source>
</evidence>
<evidence type="ECO:0000256" key="3">
    <source>
        <dbReference type="ARBA" id="ARBA00022448"/>
    </source>
</evidence>
<feature type="transmembrane region" description="Helical" evidence="8">
    <location>
        <begin position="231"/>
        <end position="251"/>
    </location>
</feature>
<evidence type="ECO:0000313" key="10">
    <source>
        <dbReference type="Proteomes" id="UP000037660"/>
    </source>
</evidence>
<dbReference type="Proteomes" id="UP000037660">
    <property type="component" value="Unassembled WGS sequence"/>
</dbReference>
<dbReference type="OrthoDB" id="3254016at2"/>
<dbReference type="GO" id="GO:0015297">
    <property type="term" value="F:antiporter activity"/>
    <property type="evidence" value="ECO:0007669"/>
    <property type="project" value="InterPro"/>
</dbReference>
<organism evidence="9 10">
    <name type="scientific">Piscinibacter sakaiensis</name>
    <name type="common">Ideonella sakaiensis</name>
    <dbReference type="NCBI Taxonomy" id="1547922"/>
    <lineage>
        <taxon>Bacteria</taxon>
        <taxon>Pseudomonadati</taxon>
        <taxon>Pseudomonadota</taxon>
        <taxon>Betaproteobacteria</taxon>
        <taxon>Burkholderiales</taxon>
        <taxon>Sphaerotilaceae</taxon>
        <taxon>Piscinibacter</taxon>
    </lineage>
</organism>
<dbReference type="GO" id="GO:0005886">
    <property type="term" value="C:plasma membrane"/>
    <property type="evidence" value="ECO:0007669"/>
    <property type="project" value="UniProtKB-SubCell"/>
</dbReference>
<sequence>MSDIRSSLEERQISIYFAAVAVAVGAALLVPGMTALEGAINPALALMLYVTFLQVPLAEIGRSFASGRFLTALVLANFVAVPLLVAAMLPLMPTDALLRFGILLVLLAPCIDYVVTFAHLGRADARLLLAATPILLIAQMLLLPVYLKVLLGEDAAALVRPEPFVHAFVWLIGVPLVLAGVTQLCASRSTVGRQAASALGLLAVPATALVLFVVVAAVLPQLGSATSSALAALPFYVAFACLAPIVGWLLGSALGLQPPAGRAVAFSAGTRNSLVVLPLALAAPAALPVLPAIIVTQTLVELLAELVYVRWIPRFGAHRTRAGSGGS</sequence>
<dbReference type="Pfam" id="PF01758">
    <property type="entry name" value="SBF"/>
    <property type="match status" value="1"/>
</dbReference>
<evidence type="ECO:0000256" key="7">
    <source>
        <dbReference type="ARBA" id="ARBA00023136"/>
    </source>
</evidence>
<evidence type="ECO:0000313" key="9">
    <source>
        <dbReference type="EMBL" id="GAP34220.1"/>
    </source>
</evidence>
<proteinExistence type="inferred from homology"/>
<reference evidence="10" key="1">
    <citation type="submission" date="2015-07" db="EMBL/GenBank/DDBJ databases">
        <title>Discovery of a poly(ethylene terephthalate assimilation.</title>
        <authorList>
            <person name="Yoshida S."/>
            <person name="Hiraga K."/>
            <person name="Takehana T."/>
            <person name="Taniguchi I."/>
            <person name="Yamaji H."/>
            <person name="Maeda Y."/>
            <person name="Toyohara K."/>
            <person name="Miyamoto K."/>
            <person name="Kimura Y."/>
            <person name="Oda K."/>
        </authorList>
    </citation>
    <scope>NUCLEOTIDE SEQUENCE [LARGE SCALE GENOMIC DNA]</scope>
    <source>
        <strain evidence="10">NBRC 110686 / TISTR 2288 / 201-F6</strain>
    </source>
</reference>
<feature type="transmembrane region" description="Helical" evidence="8">
    <location>
        <begin position="167"/>
        <end position="186"/>
    </location>
</feature>
<accession>A0A0K8NWA2</accession>
<feature type="transmembrane region" description="Helical" evidence="8">
    <location>
        <begin position="69"/>
        <end position="91"/>
    </location>
</feature>
<evidence type="ECO:0000256" key="6">
    <source>
        <dbReference type="ARBA" id="ARBA00022989"/>
    </source>
</evidence>